<feature type="transmembrane region" description="Helical" evidence="1">
    <location>
        <begin position="179"/>
        <end position="201"/>
    </location>
</feature>
<reference evidence="2" key="1">
    <citation type="journal article" date="2015" name="Proc. Natl. Acad. Sci. U.S.A.">
        <title>Bacterial clade with the ribosomal RNA operon on a small plasmid rather than the chromosome.</title>
        <authorList>
            <person name="Anda M."/>
            <person name="Ohtsubo Y."/>
            <person name="Okubo T."/>
            <person name="Sugawara M."/>
            <person name="Nagata Y."/>
            <person name="Tsuda M."/>
            <person name="Minamisawa K."/>
            <person name="Mitsui H."/>
        </authorList>
    </citation>
    <scope>NUCLEOTIDE SEQUENCE</scope>
    <source>
        <strain evidence="2">DSM 14790</strain>
    </source>
</reference>
<organism evidence="2">
    <name type="scientific">Aurantimonas coralicida</name>
    <dbReference type="NCBI Taxonomy" id="182270"/>
    <lineage>
        <taxon>Bacteria</taxon>
        <taxon>Pseudomonadati</taxon>
        <taxon>Pseudomonadota</taxon>
        <taxon>Alphaproteobacteria</taxon>
        <taxon>Hyphomicrobiales</taxon>
        <taxon>Aurantimonadaceae</taxon>
        <taxon>Aurantimonas</taxon>
    </lineage>
</organism>
<accession>A0A0P0YYT9</accession>
<feature type="transmembrane region" description="Helical" evidence="1">
    <location>
        <begin position="207"/>
        <end position="225"/>
    </location>
</feature>
<keyword evidence="1" id="KW-0472">Membrane</keyword>
<dbReference type="AlphaFoldDB" id="A0A0P0YYT9"/>
<evidence type="ECO:0000256" key="1">
    <source>
        <dbReference type="SAM" id="Phobius"/>
    </source>
</evidence>
<name>A0A0P0YYT9_9HYPH</name>
<evidence type="ECO:0008006" key="3">
    <source>
        <dbReference type="Google" id="ProtNLM"/>
    </source>
</evidence>
<dbReference type="Pfam" id="PF19540">
    <property type="entry name" value="DUF6064"/>
    <property type="match status" value="1"/>
</dbReference>
<protein>
    <recommendedName>
        <fullName evidence="3">MFS transporter permease</fullName>
    </recommendedName>
</protein>
<dbReference type="RefSeq" id="WP_024351644.1">
    <property type="nucleotide sequence ID" value="NZ_BBWN01000030.1"/>
</dbReference>
<feature type="transmembrane region" description="Helical" evidence="1">
    <location>
        <begin position="124"/>
        <end position="146"/>
    </location>
</feature>
<keyword evidence="1" id="KW-0812">Transmembrane</keyword>
<feature type="transmembrane region" description="Helical" evidence="1">
    <location>
        <begin position="64"/>
        <end position="84"/>
    </location>
</feature>
<sequence length="269" mass="28345">MLADLSTYSLQDFLLFDAAIYRDLFAQINARAWPLPVVGIAAALACLGLGAARHRWASPASAALLAAAFATSAWLFFFGVYATINWAAIYSGWTFVAEAALLLVASVVLGRYAQPRISVSTPRLLAGTAFALYGLFVHPLAGWLFGRAANGLEWFALAPDPTALVAIGLLAVTIPHRRLALSLAALPLLWLAASAMTLWLLETPGDALLLAAATMVGLVILLLPARHPRDNAVTDPLPAIRPAETAAVPRGLAATFLPTSPQGARTGRS</sequence>
<evidence type="ECO:0000313" key="2">
    <source>
        <dbReference type="EMBL" id="BAT26727.1"/>
    </source>
</evidence>
<feature type="transmembrane region" description="Helical" evidence="1">
    <location>
        <begin position="32"/>
        <end position="52"/>
    </location>
</feature>
<feature type="transmembrane region" description="Helical" evidence="1">
    <location>
        <begin position="152"/>
        <end position="172"/>
    </location>
</feature>
<proteinExistence type="predicted"/>
<keyword evidence="1" id="KW-1133">Transmembrane helix</keyword>
<dbReference type="EMBL" id="LC066373">
    <property type="protein sequence ID" value="BAT26727.1"/>
    <property type="molecule type" value="Genomic_DNA"/>
</dbReference>
<feature type="transmembrane region" description="Helical" evidence="1">
    <location>
        <begin position="90"/>
        <end position="112"/>
    </location>
</feature>
<dbReference type="InterPro" id="IPR045708">
    <property type="entry name" value="DUF6064"/>
</dbReference>